<sequence>MSKAGSDVVVFACSPEDERAKELLRLIQERVGHSVYLDQVEGVAPQLCVGPSEWIMGSRRIREYLDSLPKKEVT</sequence>
<organism evidence="1 2">
    <name type="scientific">Candidatus Zambryskibacteria bacterium RIFCSPLOWO2_01_FULL_45_21</name>
    <dbReference type="NCBI Taxonomy" id="1802761"/>
    <lineage>
        <taxon>Bacteria</taxon>
        <taxon>Candidatus Zambryskiibacteriota</taxon>
    </lineage>
</organism>
<accession>A0A1G2U352</accession>
<dbReference type="AlphaFoldDB" id="A0A1G2U352"/>
<evidence type="ECO:0000313" key="2">
    <source>
        <dbReference type="Proteomes" id="UP000176800"/>
    </source>
</evidence>
<dbReference type="Proteomes" id="UP000176800">
    <property type="component" value="Unassembled WGS sequence"/>
</dbReference>
<name>A0A1G2U352_9BACT</name>
<gene>
    <name evidence="1" type="ORF">A3B14_00905</name>
</gene>
<comment type="caution">
    <text evidence="1">The sequence shown here is derived from an EMBL/GenBank/DDBJ whole genome shotgun (WGS) entry which is preliminary data.</text>
</comment>
<evidence type="ECO:0000313" key="1">
    <source>
        <dbReference type="EMBL" id="OHB03879.1"/>
    </source>
</evidence>
<reference evidence="1 2" key="1">
    <citation type="journal article" date="2016" name="Nat. Commun.">
        <title>Thousands of microbial genomes shed light on interconnected biogeochemical processes in an aquifer system.</title>
        <authorList>
            <person name="Anantharaman K."/>
            <person name="Brown C.T."/>
            <person name="Hug L.A."/>
            <person name="Sharon I."/>
            <person name="Castelle C.J."/>
            <person name="Probst A.J."/>
            <person name="Thomas B.C."/>
            <person name="Singh A."/>
            <person name="Wilkins M.J."/>
            <person name="Karaoz U."/>
            <person name="Brodie E.L."/>
            <person name="Williams K.H."/>
            <person name="Hubbard S.S."/>
            <person name="Banfield J.F."/>
        </authorList>
    </citation>
    <scope>NUCLEOTIDE SEQUENCE [LARGE SCALE GENOMIC DNA]</scope>
</reference>
<dbReference type="EMBL" id="MHWE01000012">
    <property type="protein sequence ID" value="OHB03879.1"/>
    <property type="molecule type" value="Genomic_DNA"/>
</dbReference>
<proteinExistence type="predicted"/>
<protein>
    <submittedName>
        <fullName evidence="1">Uncharacterized protein</fullName>
    </submittedName>
</protein>